<dbReference type="Proteomes" id="UP001310387">
    <property type="component" value="Unassembled WGS sequence"/>
</dbReference>
<evidence type="ECO:0000313" key="3">
    <source>
        <dbReference type="EMBL" id="MEG3613677.1"/>
    </source>
</evidence>
<organism evidence="3 4">
    <name type="scientific">Isoptericola haloaureus</name>
    <dbReference type="NCBI Taxonomy" id="1542902"/>
    <lineage>
        <taxon>Bacteria</taxon>
        <taxon>Bacillati</taxon>
        <taxon>Actinomycetota</taxon>
        <taxon>Actinomycetes</taxon>
        <taxon>Micrococcales</taxon>
        <taxon>Promicromonosporaceae</taxon>
        <taxon>Isoptericola</taxon>
    </lineage>
</organism>
<evidence type="ECO:0000256" key="1">
    <source>
        <dbReference type="ARBA" id="ARBA00006817"/>
    </source>
</evidence>
<evidence type="ECO:0000259" key="2">
    <source>
        <dbReference type="Pfam" id="PF08327"/>
    </source>
</evidence>
<dbReference type="EMBL" id="JBAGLP010000097">
    <property type="protein sequence ID" value="MEG3613677.1"/>
    <property type="molecule type" value="Genomic_DNA"/>
</dbReference>
<reference evidence="3" key="1">
    <citation type="journal article" date="2024" name="Antonie Van Leeuwenhoek">
        <title>Isoptericola haloaureus sp. nov., a dimorphic actinobacterium isolated from mangrove sediments of southeast India, implicating biosaline agricultural significance through nitrogen fixation and salt tolerance genes.</title>
        <authorList>
            <person name="Prathaban M."/>
            <person name="Prathiviraj R."/>
            <person name="Ravichandran M."/>
            <person name="Natarajan S.D."/>
            <person name="Sobanaa M."/>
            <person name="Hari Krishna Kumar S."/>
            <person name="Chandrasekar V."/>
            <person name="Selvin J."/>
        </authorList>
    </citation>
    <scope>NUCLEOTIDE SEQUENCE</scope>
    <source>
        <strain evidence="3">MP1014</strain>
    </source>
</reference>
<dbReference type="InterPro" id="IPR013538">
    <property type="entry name" value="ASHA1/2-like_C"/>
</dbReference>
<feature type="domain" description="Activator of Hsp90 ATPase homologue 1/2-like C-terminal" evidence="2">
    <location>
        <begin position="27"/>
        <end position="140"/>
    </location>
</feature>
<dbReference type="SUPFAM" id="SSF55961">
    <property type="entry name" value="Bet v1-like"/>
    <property type="match status" value="1"/>
</dbReference>
<keyword evidence="4" id="KW-1185">Reference proteome</keyword>
<proteinExistence type="inferred from homology"/>
<dbReference type="InterPro" id="IPR023393">
    <property type="entry name" value="START-like_dom_sf"/>
</dbReference>
<dbReference type="Pfam" id="PF08327">
    <property type="entry name" value="AHSA1"/>
    <property type="match status" value="1"/>
</dbReference>
<dbReference type="Gene3D" id="3.30.530.20">
    <property type="match status" value="1"/>
</dbReference>
<protein>
    <submittedName>
        <fullName evidence="3">SRPBCC domain-containing protein</fullName>
    </submittedName>
</protein>
<dbReference type="RefSeq" id="WP_332900577.1">
    <property type="nucleotide sequence ID" value="NZ_JBAGLP010000097.1"/>
</dbReference>
<evidence type="ECO:0000313" key="4">
    <source>
        <dbReference type="Proteomes" id="UP001310387"/>
    </source>
</evidence>
<gene>
    <name evidence="3" type="ORF">V5O49_00915</name>
</gene>
<comment type="caution">
    <text evidence="3">The sequence shown here is derived from an EMBL/GenBank/DDBJ whole genome shotgun (WGS) entry which is preliminary data.</text>
</comment>
<sequence length="141" mass="14836">MNVEPVVCQVVVPCPPARAHRLFVDDIGTWWPLGEHGVFGAGGTVTVTEGRIVETGPDGRTAVWGTLTDVAEPGLLAFTWHPGADPEAATHVRVTFADDGAGGTRVELVHTGWPAHRDPRAAREAYDRGWPGVLAALAAAA</sequence>
<accession>A0ABU7Z2I4</accession>
<name>A0ABU7Z2I4_9MICO</name>
<reference evidence="3" key="2">
    <citation type="submission" date="2024-02" db="EMBL/GenBank/DDBJ databases">
        <authorList>
            <person name="Prathaban M."/>
            <person name="Mythili R."/>
            <person name="Sharmila Devi N."/>
            <person name="Sobanaa M."/>
            <person name="Prathiviraj R."/>
            <person name="Selvin J."/>
        </authorList>
    </citation>
    <scope>NUCLEOTIDE SEQUENCE</scope>
    <source>
        <strain evidence="3">MP1014</strain>
    </source>
</reference>
<comment type="similarity">
    <text evidence="1">Belongs to the AHA1 family.</text>
</comment>